<keyword evidence="19" id="KW-0648">Protein biosynthesis</keyword>
<keyword evidence="7 20" id="KW-0812">Transmembrane</keyword>
<evidence type="ECO:0000256" key="19">
    <source>
        <dbReference type="HAMAP-Rule" id="MF_00252"/>
    </source>
</evidence>
<dbReference type="InterPro" id="IPR024320">
    <property type="entry name" value="LPG_synthase_C"/>
</dbReference>
<keyword evidence="4" id="KW-1003">Cell membrane</keyword>
<evidence type="ECO:0000256" key="20">
    <source>
        <dbReference type="SAM" id="Phobius"/>
    </source>
</evidence>
<comment type="catalytic activity">
    <reaction evidence="17">
        <text>L-lysyl-tRNA(Lys) + a 1,2-diacyl-sn-glycero-3-phospho-(1'-sn-glycerol) = a 1,2-diacyl-sn-glycero-3-phospho-1'-(3'-O-L-lysyl)-sn-glycerol + tRNA(Lys)</text>
        <dbReference type="Rhea" id="RHEA:10668"/>
        <dbReference type="Rhea" id="RHEA-COMP:9696"/>
        <dbReference type="Rhea" id="RHEA-COMP:9697"/>
        <dbReference type="ChEBI" id="CHEBI:64716"/>
        <dbReference type="ChEBI" id="CHEBI:75792"/>
        <dbReference type="ChEBI" id="CHEBI:78442"/>
        <dbReference type="ChEBI" id="CHEBI:78529"/>
        <dbReference type="EC" id="2.3.2.3"/>
    </reaction>
</comment>
<dbReference type="Pfam" id="PF01336">
    <property type="entry name" value="tRNA_anti-codon"/>
    <property type="match status" value="1"/>
</dbReference>
<evidence type="ECO:0000256" key="13">
    <source>
        <dbReference type="ARBA" id="ARBA00023146"/>
    </source>
</evidence>
<comment type="similarity">
    <text evidence="2">In the N-terminal section; belongs to the LPG synthetase family.</text>
</comment>
<sequence length="1099" mass="120608">MHTTHHRLPRVASTLVFLAALWSLVSIPFPRREALYIVDDVFTALGVPAGPNLFLALSLFIVGAALRRGLRIAWVVALGVLVVEMLVYVLLGIALAVESFEPEFEVLDGILLGAGVVITAAWIVAFIVRRSDFPARTRRGATRQALLTLLSGLLLVIALVFTVSWLVPTHLHGIEHLWFSFRSVTGLSLPRSISDGSPGPHWLATLGGVLGAAVLFFAVWRFTQSAQRAEVMGPEEELHVRRLLATNGGQDSLGYFATRRDKSVIFSADGRAAVSYRVIGTVCLASGDPLGHPDAWQDAIAAWLREGREHAWRMGVLSASETGAEAYVKAGLRARPLGDEAVLDTDTFTLEGRAMRPVKRAVARVREAGCTVTVQRHSQLDATTMQQIVELSEQWRGDEADRGFSMALNRLADRTDGRSVAVLVRDASGQIVALQSFVPWGTRGLSLDLMRRSPEAPNGVNEAMVATLAEEGGDLGVREVSLNFAMFRSVFTGADKVGAGVGVRLADRVLTWGNRFWQLESLYEANAKYLPRWDARFVCYDSAANLPHIGIAAGRAEGFLPGRSPRPGHDGEALVAGPGGAPVRLADLSLEQDRELLTPPRPVRHLTEQQRVRHDKLDVLRAAGMEPYPVGVPYTMSLERARQIIEEGAEATVTEPVSLGGRVRELRDFGGVVFAVIEEHDVRLQVVLEDSAVSPELLALWRRAVDAGDHVSVTGTLGRSRRGEPSLLATSWAMASKSLRPVPSPHTGFTNPEARVRQRYLDLIVNKESSRLLRARSRGIAAMRQSFMERGYMEVETPMLQAVHGGASARPFRTHINAYNADLYLRIAPELYLKHLCVGGMDKIFELNRNFRNEGADATHNPEFTSVEAYAAHGDYNTMRELTRELIIEVATAIHGEPVAVRPDGHGGEERIRLDHEWPVIPVHQAVSEATGTLLTSGTPVEEVRAVADAHGVHWSEEMTSGEVVLELYDELVEGQTTLPVFYTDFPLETSPLTRTHRTDPRLSERWDLVAFGAEIGTAYSELVDPVDQRNRLTEQSYKAAAGDPEAMEVDENFLTALEYAMPPTGGLGIGVDRMIMMLTGTNIRATLAFPFTRPNEQR</sequence>
<comment type="similarity">
    <text evidence="19">Belongs to the class-II aminoacyl-tRNA synthetase family.</text>
</comment>
<feature type="transmembrane region" description="Helical" evidence="20">
    <location>
        <begin position="42"/>
        <end position="66"/>
    </location>
</feature>
<evidence type="ECO:0000256" key="15">
    <source>
        <dbReference type="ARBA" id="ARBA00023268"/>
    </source>
</evidence>
<dbReference type="GO" id="GO:0006629">
    <property type="term" value="P:lipid metabolic process"/>
    <property type="evidence" value="ECO:0007669"/>
    <property type="project" value="UniProtKB-KW"/>
</dbReference>
<dbReference type="Gene3D" id="3.30.930.10">
    <property type="entry name" value="Bira Bifunctional Protein, Domain 2"/>
    <property type="match status" value="1"/>
</dbReference>
<dbReference type="GO" id="GO:0050071">
    <property type="term" value="F:phosphatidylglycerol lysyltransferase activity"/>
    <property type="evidence" value="ECO:0007669"/>
    <property type="project" value="UniProtKB-EC"/>
</dbReference>
<feature type="binding site" evidence="19">
    <location>
        <position position="1015"/>
    </location>
    <ligand>
        <name>Mg(2+)</name>
        <dbReference type="ChEBI" id="CHEBI:18420"/>
        <label>2</label>
    </ligand>
</feature>
<dbReference type="GO" id="GO:0005524">
    <property type="term" value="F:ATP binding"/>
    <property type="evidence" value="ECO:0007669"/>
    <property type="project" value="UniProtKB-UniRule"/>
</dbReference>
<dbReference type="InterPro" id="IPR045864">
    <property type="entry name" value="aa-tRNA-synth_II/BPL/LPL"/>
</dbReference>
<evidence type="ECO:0000256" key="9">
    <source>
        <dbReference type="ARBA" id="ARBA00022741"/>
    </source>
</evidence>
<evidence type="ECO:0000256" key="18">
    <source>
        <dbReference type="ARBA" id="ARBA00048573"/>
    </source>
</evidence>
<dbReference type="AlphaFoldDB" id="A0AAX2SAJ1"/>
<dbReference type="RefSeq" id="WP_135010634.1">
    <property type="nucleotide sequence ID" value="NZ_JAYEXM010000001.1"/>
</dbReference>
<evidence type="ECO:0000256" key="16">
    <source>
        <dbReference type="ARBA" id="ARBA00024681"/>
    </source>
</evidence>
<keyword evidence="6 22" id="KW-0808">Transferase</keyword>
<comment type="function">
    <text evidence="16">Catalyzes the production of L-lysyl-tRNA(Lys)transfer and the transfer of a lysyl group from L-lysyl-tRNA(Lys) to membrane-bound phosphatidylglycerol (PG), which produces lysylphosphatidylglycerol (LPG), one of the components of the bacterial membrane with a positive net charge. LPG synthesis contributes to the resistance to cationic antimicrobial peptides (CAMPs) and likely protects M.tuberculosis against the CAMPs produced by competiting microorganisms (bacteriocins). In fact, the modification of anionic phosphatidylglycerol with positively charged L-lysine results in repulsion of the peptides.</text>
</comment>
<name>A0AAX2SAJ1_KOCRH</name>
<dbReference type="InterPro" id="IPR004364">
    <property type="entry name" value="Aa-tRNA-synt_II"/>
</dbReference>
<feature type="domain" description="Aminoacyl-transfer RNA synthetases class-II family profile" evidence="21">
    <location>
        <begin position="781"/>
        <end position="1095"/>
    </location>
</feature>
<dbReference type="NCBIfam" id="NF001756">
    <property type="entry name" value="PRK00484.1"/>
    <property type="match status" value="1"/>
</dbReference>
<gene>
    <name evidence="22" type="primary">lysX</name>
    <name evidence="19" type="synonym">lysS</name>
    <name evidence="22" type="ORF">E4P33_07320</name>
</gene>
<keyword evidence="14" id="KW-0046">Antibiotic resistance</keyword>
<dbReference type="GO" id="GO:0004824">
    <property type="term" value="F:lysine-tRNA ligase activity"/>
    <property type="evidence" value="ECO:0007669"/>
    <property type="project" value="UniProtKB-UniRule"/>
</dbReference>
<evidence type="ECO:0000259" key="21">
    <source>
        <dbReference type="PROSITE" id="PS50862"/>
    </source>
</evidence>
<dbReference type="GO" id="GO:0005829">
    <property type="term" value="C:cytosol"/>
    <property type="evidence" value="ECO:0007669"/>
    <property type="project" value="TreeGrafter"/>
</dbReference>
<dbReference type="Pfam" id="PF00152">
    <property type="entry name" value="tRNA-synt_2"/>
    <property type="match status" value="1"/>
</dbReference>
<evidence type="ECO:0000256" key="1">
    <source>
        <dbReference type="ARBA" id="ARBA00004651"/>
    </source>
</evidence>
<dbReference type="HAMAP" id="MF_00252">
    <property type="entry name" value="Lys_tRNA_synth_class2"/>
    <property type="match status" value="1"/>
</dbReference>
<dbReference type="Proteomes" id="UP000298017">
    <property type="component" value="Unassembled WGS sequence"/>
</dbReference>
<keyword evidence="11 20" id="KW-1133">Transmembrane helix</keyword>
<dbReference type="SUPFAM" id="SSF55681">
    <property type="entry name" value="Class II aaRS and biotin synthetases"/>
    <property type="match status" value="1"/>
</dbReference>
<evidence type="ECO:0000313" key="22">
    <source>
        <dbReference type="EMBL" id="TFI01355.1"/>
    </source>
</evidence>
<dbReference type="InterPro" id="IPR006195">
    <property type="entry name" value="aa-tRNA-synth_II"/>
</dbReference>
<evidence type="ECO:0000313" key="23">
    <source>
        <dbReference type="Proteomes" id="UP000298017"/>
    </source>
</evidence>
<dbReference type="EMBL" id="SPNK01000006">
    <property type="protein sequence ID" value="TFI01355.1"/>
    <property type="molecule type" value="Genomic_DNA"/>
</dbReference>
<evidence type="ECO:0000256" key="7">
    <source>
        <dbReference type="ARBA" id="ARBA00022692"/>
    </source>
</evidence>
<evidence type="ECO:0000256" key="14">
    <source>
        <dbReference type="ARBA" id="ARBA00023251"/>
    </source>
</evidence>
<evidence type="ECO:0000256" key="5">
    <source>
        <dbReference type="ARBA" id="ARBA00022598"/>
    </source>
</evidence>
<keyword evidence="8 19" id="KW-0479">Metal-binding</keyword>
<feature type="binding site" evidence="19">
    <location>
        <position position="1015"/>
    </location>
    <ligand>
        <name>Mg(2+)</name>
        <dbReference type="ChEBI" id="CHEBI:18420"/>
        <label>1</label>
    </ligand>
</feature>
<keyword evidence="9 19" id="KW-0547">Nucleotide-binding</keyword>
<dbReference type="InterPro" id="IPR012340">
    <property type="entry name" value="NA-bd_OB-fold"/>
</dbReference>
<reference evidence="22 23" key="1">
    <citation type="submission" date="2019-03" db="EMBL/GenBank/DDBJ databases">
        <title>Genome Sequencing and Assembly of Various Microbes Isolated from Alder Root Nodule.</title>
        <authorList>
            <person name="Swanson E."/>
            <person name="Sevigny J.L."/>
            <person name="Pesce C."/>
            <person name="Davis I."/>
            <person name="Kleiner V."/>
            <person name="Tisa L."/>
        </authorList>
    </citation>
    <scope>NUCLEOTIDE SEQUENCE [LARGE SCALE GENOMIC DNA]</scope>
    <source>
        <strain evidence="22 23">4R-31</strain>
    </source>
</reference>
<feature type="transmembrane region" description="Helical" evidence="20">
    <location>
        <begin position="73"/>
        <end position="97"/>
    </location>
</feature>
<proteinExistence type="inferred from homology"/>
<dbReference type="NCBIfam" id="NF002821">
    <property type="entry name" value="PRK02983.1"/>
    <property type="match status" value="1"/>
</dbReference>
<dbReference type="EC" id="6.1.1.6" evidence="19"/>
<dbReference type="InterPro" id="IPR031553">
    <property type="entry name" value="tRNA-synt_2_TM"/>
</dbReference>
<organism evidence="22 23">
    <name type="scientific">Kocuria rhizophila</name>
    <dbReference type="NCBI Taxonomy" id="72000"/>
    <lineage>
        <taxon>Bacteria</taxon>
        <taxon>Bacillati</taxon>
        <taxon>Actinomycetota</taxon>
        <taxon>Actinomycetes</taxon>
        <taxon>Micrococcales</taxon>
        <taxon>Micrococcaceae</taxon>
        <taxon>Kocuria</taxon>
    </lineage>
</organism>
<keyword evidence="13 19" id="KW-0030">Aminoacyl-tRNA synthetase</keyword>
<dbReference type="GO" id="GO:0006430">
    <property type="term" value="P:lysyl-tRNA aminoacylation"/>
    <property type="evidence" value="ECO:0007669"/>
    <property type="project" value="UniProtKB-UniRule"/>
</dbReference>
<dbReference type="Gene3D" id="2.40.50.140">
    <property type="entry name" value="Nucleic acid-binding proteins"/>
    <property type="match status" value="1"/>
</dbReference>
<keyword evidence="15" id="KW-0511">Multifunctional enzyme</keyword>
<evidence type="ECO:0000256" key="17">
    <source>
        <dbReference type="ARBA" id="ARBA00047540"/>
    </source>
</evidence>
<dbReference type="GO" id="GO:0005886">
    <property type="term" value="C:plasma membrane"/>
    <property type="evidence" value="ECO:0007669"/>
    <property type="project" value="UniProtKB-SubCell"/>
</dbReference>
<keyword evidence="20" id="KW-0472">Membrane</keyword>
<evidence type="ECO:0000256" key="11">
    <source>
        <dbReference type="ARBA" id="ARBA00022989"/>
    </source>
</evidence>
<dbReference type="PANTHER" id="PTHR42918:SF15">
    <property type="entry name" value="LYSINE--TRNA LIGASE, CHLOROPLASTIC_MITOCHONDRIAL"/>
    <property type="match status" value="1"/>
</dbReference>
<dbReference type="GO" id="GO:0046677">
    <property type="term" value="P:response to antibiotic"/>
    <property type="evidence" value="ECO:0007669"/>
    <property type="project" value="UniProtKB-KW"/>
</dbReference>
<keyword evidence="22" id="KW-0012">Acyltransferase</keyword>
<comment type="subcellular location">
    <subcellularLocation>
        <location evidence="1">Cell membrane</location>
        <topology evidence="1">Multi-pass membrane protein</topology>
    </subcellularLocation>
    <subcellularLocation>
        <location evidence="19">Cytoplasm</location>
    </subcellularLocation>
</comment>
<dbReference type="Pfam" id="PF09924">
    <property type="entry name" value="LPG_synthase_C"/>
    <property type="match status" value="1"/>
</dbReference>
<comment type="similarity">
    <text evidence="3">In the C-terminal section; belongs to the class-II aminoacyl-tRNA synthetase family.</text>
</comment>
<keyword evidence="10 19" id="KW-0067">ATP-binding</keyword>
<protein>
    <recommendedName>
        <fullName evidence="19">Lysine--tRNA ligase</fullName>
        <ecNumber evidence="19">6.1.1.6</ecNumber>
    </recommendedName>
    <alternativeName>
        <fullName evidence="19">Lysyl-tRNA synthetase</fullName>
        <shortName evidence="19">LysRS</shortName>
    </alternativeName>
</protein>
<dbReference type="NCBIfam" id="TIGR00499">
    <property type="entry name" value="lysS_bact"/>
    <property type="match status" value="1"/>
</dbReference>
<comment type="catalytic activity">
    <reaction evidence="18 19">
        <text>tRNA(Lys) + L-lysine + ATP = L-lysyl-tRNA(Lys) + AMP + diphosphate</text>
        <dbReference type="Rhea" id="RHEA:20792"/>
        <dbReference type="Rhea" id="RHEA-COMP:9696"/>
        <dbReference type="Rhea" id="RHEA-COMP:9697"/>
        <dbReference type="ChEBI" id="CHEBI:30616"/>
        <dbReference type="ChEBI" id="CHEBI:32551"/>
        <dbReference type="ChEBI" id="CHEBI:33019"/>
        <dbReference type="ChEBI" id="CHEBI:78442"/>
        <dbReference type="ChEBI" id="CHEBI:78529"/>
        <dbReference type="ChEBI" id="CHEBI:456215"/>
        <dbReference type="EC" id="6.1.1.6"/>
    </reaction>
</comment>
<evidence type="ECO:0000256" key="2">
    <source>
        <dbReference type="ARBA" id="ARBA00005270"/>
    </source>
</evidence>
<keyword evidence="12" id="KW-0443">Lipid metabolism</keyword>
<evidence type="ECO:0000256" key="12">
    <source>
        <dbReference type="ARBA" id="ARBA00023098"/>
    </source>
</evidence>
<keyword evidence="19" id="KW-0460">Magnesium</keyword>
<evidence type="ECO:0000256" key="10">
    <source>
        <dbReference type="ARBA" id="ARBA00022840"/>
    </source>
</evidence>
<keyword evidence="5 19" id="KW-0436">Ligase</keyword>
<comment type="caution">
    <text evidence="22">The sequence shown here is derived from an EMBL/GenBank/DDBJ whole genome shotgun (WGS) entry which is preliminary data.</text>
</comment>
<evidence type="ECO:0000256" key="8">
    <source>
        <dbReference type="ARBA" id="ARBA00022723"/>
    </source>
</evidence>
<dbReference type="SUPFAM" id="SSF50249">
    <property type="entry name" value="Nucleic acid-binding proteins"/>
    <property type="match status" value="1"/>
</dbReference>
<dbReference type="PANTHER" id="PTHR42918">
    <property type="entry name" value="LYSYL-TRNA SYNTHETASE"/>
    <property type="match status" value="1"/>
</dbReference>
<evidence type="ECO:0000256" key="4">
    <source>
        <dbReference type="ARBA" id="ARBA00022475"/>
    </source>
</evidence>
<feature type="binding site" evidence="19">
    <location>
        <position position="1008"/>
    </location>
    <ligand>
        <name>Mg(2+)</name>
        <dbReference type="ChEBI" id="CHEBI:18420"/>
        <label>1</label>
    </ligand>
</feature>
<dbReference type="InterPro" id="IPR004365">
    <property type="entry name" value="NA-bd_OB_tRNA"/>
</dbReference>
<dbReference type="Pfam" id="PF16995">
    <property type="entry name" value="tRNA-synt_2_TM"/>
    <property type="match status" value="1"/>
</dbReference>
<dbReference type="CDD" id="cd04322">
    <property type="entry name" value="LysRS_N"/>
    <property type="match status" value="1"/>
</dbReference>
<evidence type="ECO:0000256" key="6">
    <source>
        <dbReference type="ARBA" id="ARBA00022679"/>
    </source>
</evidence>
<dbReference type="InterPro" id="IPR018149">
    <property type="entry name" value="Lys-tRNA-synth_II_C"/>
</dbReference>
<dbReference type="PRINTS" id="PR00982">
    <property type="entry name" value="TRNASYNTHLYS"/>
</dbReference>
<feature type="transmembrane region" description="Helical" evidence="20">
    <location>
        <begin position="149"/>
        <end position="167"/>
    </location>
</feature>
<dbReference type="PROSITE" id="PS50862">
    <property type="entry name" value="AA_TRNA_LIGASE_II"/>
    <property type="match status" value="1"/>
</dbReference>
<dbReference type="GO" id="GO:0000287">
    <property type="term" value="F:magnesium ion binding"/>
    <property type="evidence" value="ECO:0007669"/>
    <property type="project" value="UniProtKB-UniRule"/>
</dbReference>
<evidence type="ECO:0000256" key="3">
    <source>
        <dbReference type="ARBA" id="ARBA00009968"/>
    </source>
</evidence>
<dbReference type="InterPro" id="IPR002313">
    <property type="entry name" value="Lys-tRNA-ligase_II"/>
</dbReference>
<comment type="subunit">
    <text evidence="19">Homodimer.</text>
</comment>
<keyword evidence="23" id="KW-1185">Reference proteome</keyword>
<keyword evidence="19" id="KW-0963">Cytoplasm</keyword>
<feature type="transmembrane region" description="Helical" evidence="20">
    <location>
        <begin position="109"/>
        <end position="128"/>
    </location>
</feature>
<comment type="cofactor">
    <cofactor evidence="19">
        <name>Mg(2+)</name>
        <dbReference type="ChEBI" id="CHEBI:18420"/>
    </cofactor>
    <text evidence="19">Binds 3 Mg(2+) ions per subunit.</text>
</comment>
<dbReference type="InterPro" id="IPR044136">
    <property type="entry name" value="Lys-tRNA-ligase_II_N"/>
</dbReference>
<dbReference type="GO" id="GO:0000049">
    <property type="term" value="F:tRNA binding"/>
    <property type="evidence" value="ECO:0007669"/>
    <property type="project" value="TreeGrafter"/>
</dbReference>
<accession>A0AAX2SAJ1</accession>